<name>A0ABW5BW63_9BACI</name>
<evidence type="ECO:0000259" key="3">
    <source>
        <dbReference type="Pfam" id="PF00080"/>
    </source>
</evidence>
<sequence>MKGLSIVFISLMTLSIFIVLVTEKSTNNNTHIKKESITASEPELNQQKLELINQKGKNVGKIILNETAEGVTIRLIGQNLPPGKHAFHIHSIGICEKPTFTSAGSHLSLSNHEHGFDNPKGQHEGDLPNIEVGADGKIDIELLASSVTLKKGEQLSLLDKDGSSFIIHEKPDDYVTDPSGNAGDRMICGSINTNKSI</sequence>
<dbReference type="SUPFAM" id="SSF49329">
    <property type="entry name" value="Cu,Zn superoxide dismutase-like"/>
    <property type="match status" value="1"/>
</dbReference>
<dbReference type="Gene3D" id="2.60.40.200">
    <property type="entry name" value="Superoxide dismutase, copper/zinc binding domain"/>
    <property type="match status" value="1"/>
</dbReference>
<dbReference type="RefSeq" id="WP_247343758.1">
    <property type="nucleotide sequence ID" value="NZ_CP095550.1"/>
</dbReference>
<evidence type="ECO:0000256" key="1">
    <source>
        <dbReference type="ARBA" id="ARBA00010457"/>
    </source>
</evidence>
<feature type="domain" description="Superoxide dismutase copper/zinc binding" evidence="3">
    <location>
        <begin position="60"/>
        <end position="191"/>
    </location>
</feature>
<accession>A0ABW5BW63</accession>
<dbReference type="CDD" id="cd00305">
    <property type="entry name" value="Cu-Zn_Superoxide_Dismutase"/>
    <property type="match status" value="1"/>
</dbReference>
<dbReference type="InterPro" id="IPR036423">
    <property type="entry name" value="SOD-like_Cu/Zn_dom_sf"/>
</dbReference>
<dbReference type="Pfam" id="PF00080">
    <property type="entry name" value="Sod_Cu"/>
    <property type="match status" value="1"/>
</dbReference>
<organism evidence="4 5">
    <name type="scientific">Metabacillus endolithicus</name>
    <dbReference type="NCBI Taxonomy" id="1535204"/>
    <lineage>
        <taxon>Bacteria</taxon>
        <taxon>Bacillati</taxon>
        <taxon>Bacillota</taxon>
        <taxon>Bacilli</taxon>
        <taxon>Bacillales</taxon>
        <taxon>Bacillaceae</taxon>
        <taxon>Metabacillus</taxon>
    </lineage>
</organism>
<protein>
    <submittedName>
        <fullName evidence="4">Superoxide dismutase family protein</fullName>
    </submittedName>
</protein>
<comment type="caution">
    <text evidence="4">The sequence shown here is derived from an EMBL/GenBank/DDBJ whole genome shotgun (WGS) entry which is preliminary data.</text>
</comment>
<evidence type="ECO:0000313" key="5">
    <source>
        <dbReference type="Proteomes" id="UP001597318"/>
    </source>
</evidence>
<reference evidence="5" key="1">
    <citation type="journal article" date="2019" name="Int. J. Syst. Evol. Microbiol.">
        <title>The Global Catalogue of Microorganisms (GCM) 10K type strain sequencing project: providing services to taxonomists for standard genome sequencing and annotation.</title>
        <authorList>
            <consortium name="The Broad Institute Genomics Platform"/>
            <consortium name="The Broad Institute Genome Sequencing Center for Infectious Disease"/>
            <person name="Wu L."/>
            <person name="Ma J."/>
        </authorList>
    </citation>
    <scope>NUCLEOTIDE SEQUENCE [LARGE SCALE GENOMIC DNA]</scope>
    <source>
        <strain evidence="5">CGMCC 1.15474</strain>
    </source>
</reference>
<keyword evidence="2" id="KW-0812">Transmembrane</keyword>
<dbReference type="InterPro" id="IPR024134">
    <property type="entry name" value="SOD_Cu/Zn_/chaperone"/>
</dbReference>
<keyword evidence="2" id="KW-0472">Membrane</keyword>
<feature type="transmembrane region" description="Helical" evidence="2">
    <location>
        <begin position="6"/>
        <end position="23"/>
    </location>
</feature>
<gene>
    <name evidence="4" type="ORF">ACFSKK_12015</name>
</gene>
<dbReference type="InterPro" id="IPR001424">
    <property type="entry name" value="SOD_Cu_Zn_dom"/>
</dbReference>
<dbReference type="PANTHER" id="PTHR10003">
    <property type="entry name" value="SUPEROXIDE DISMUTASE CU-ZN -RELATED"/>
    <property type="match status" value="1"/>
</dbReference>
<dbReference type="Proteomes" id="UP001597318">
    <property type="component" value="Unassembled WGS sequence"/>
</dbReference>
<evidence type="ECO:0000256" key="2">
    <source>
        <dbReference type="SAM" id="Phobius"/>
    </source>
</evidence>
<keyword evidence="5" id="KW-1185">Reference proteome</keyword>
<keyword evidence="2" id="KW-1133">Transmembrane helix</keyword>
<dbReference type="EMBL" id="JBHUIK010000002">
    <property type="protein sequence ID" value="MFD2214408.1"/>
    <property type="molecule type" value="Genomic_DNA"/>
</dbReference>
<evidence type="ECO:0000313" key="4">
    <source>
        <dbReference type="EMBL" id="MFD2214408.1"/>
    </source>
</evidence>
<comment type="similarity">
    <text evidence="1">Belongs to the Cu-Zn superoxide dismutase family.</text>
</comment>
<proteinExistence type="inferred from homology"/>